<keyword evidence="8" id="KW-0325">Glycoprotein</keyword>
<evidence type="ECO:0000256" key="5">
    <source>
        <dbReference type="ARBA" id="ARBA00022761"/>
    </source>
</evidence>
<sequence>MASFNCSRIIASKIMRNLLTAILILLYTQRSSANQNPFRDPSICGKPQCETPFRKFNFHDNLYKYEYNVDLNTEFSGTGNNASSLFLKATVIIYFPKPCDGILQITDVKLWDHEYISKDDEFSNNANSRNENFDEDDYYGEFTDSRGYTEHNDNFINMHPKSIELAKDLKQHLLRFSFNDGLISEICPNFQESVWALNLKKGILSIFQNTMLRFDVDFNTTEVDTSGECNVQYTLKDVNNVFIKIRKTKNMQTCQKRYSTNSILQSTPYSFRDDKALWPIIDSISYCDMVINNNVYDEIICHEQHQLIVFSNNNTGAITRVKSRLILQGEENYNQADFLNEHDNIVERRLTLLFDHTPSTKPTRTEIKLARDLLKKMCVSGFPHIKREFLSVFTNFLHTIKQLDYEALTQLLGRSTSICEKGKNHVIDALPYIGSPASYQLMRDQLLTNSVPKKVALNWLKTLSFIRRPDEDTVETFYTILEFSRVKDEPEYTLCTAAVIRSFCLYHSNCKQNMRVKLITNSLETEFVKIFNSFHGEKRLHERLIVIMKGLGNIGLLSEQFIAQLHKVILDENVLLNLRLESVYIFRRTDCALHRPLFLNIFTNFNIHSEVRIAAYLQFMICPDYFSIKKIKNTLKFEEINQVGSFVWSHLKNLAKSSSPLYIAVQTLLLDDDISNKYELDIRKFSRNYQQTLFFDEFNFGSTVDMNVIFGTESYLPRMLTFNFTSNLFGHSVNFLELTTRAEGFDELISSMIIPEKWFNEGSILKKNGLKHVLDIFGKWSESLKKNSSGTRSNNSIDNNLSLFNQSSKKETLLKKSSLGDDFCKTKCLLKRSILIKDVNNYRKDLQKLIKNIGYTLKYDYNNPKAYFGVRIFGNDLHYYALNDIHDFAKLVNEFNILEKISEIFSGHEITYTKSNIFLEASYIAPLMIGLPLSIDLFGASSIDLRTSGYINNMNPNASEWNFGIKGKLKPSILVNFVGTMKSDMFYAQAGIKVKSTFYSNTEVEADLIVNGKNLVSFSFNLPQNTSEVLSVQSELIKITKSEDEPQTGVHSRISNTTCTWSLLETTFGLKMCIDYSVPNLNNSKQTIYPGHILSGPLNFSIVLSKSDPTTKKWTFEFTSNKQENNSKWAFIFHTPGSYHERSISANINMCPESFNSSLLFTHGLNKASIICQYLGGAIYKRFDFLLQMNNVSSLHLNMELKGLQERNIWIYKPKMLLAINGNNITGAVGTIRVYEKNGITQNDIDFSFETRKLQMLLRGVMMQSEITKSANITINYRFQTSKIESIYLEGRLLNSGDKSKMEYNGNIKLRSSAHPKLNFASNSTWRSLKGHTEGILTFNNAQGFKDPNSTSIWHIILSRSYSEENIWEGSRSYASFKVKIPRSKVNFKLFVKHEERYKNGSEHNILAEIHLSPKKEALFLFSVLIPQRDLLTFDAFFNITASKFNSSFGRLKFVETVPKSYLIHFNGAWFTEDYIVIKVNYKNHNRLQALKMLIETDSFEATTINAAYRRTQTFTYSNLKFKYGNDLYDFALQLNSRPDNVKPAICEIHINLKEKKYWLNSSLLMSQPKLWEVELHMDRLRDIRIKSSVLNLDEHREISFELNWDINRDPSQRILLFLEYKTPSINERNGQILVTYPGRTITCLCNTQTRWPEYYGHFYTSWDINEAINVKYSLGLRSGQNKSNWLHAEVRTPFNGWNVNTFDASLYNFYSLLLANTSIMWGGNEHIELVYKYDVKIQEALKNIDIGFDLNSSLIELPSISLKILHLYDGSKIETDLSLHYSSANDTKTYCWNSKWELRKGLHYQNISGTIFVISPHKEFWKGGLVTKWSLHNKRNLIGAASITYNLREISLTMNGYVNKFNDNMITINITTPLNEYRNIKGRFGVIEKKRNVVAEIRTPSSALGIEVLLDIKSLANFDVKLSVATPIENVKHAALYAKLKRDAVDMRGIWNNITIGFTGVSYMNDLTDFEYSCKVYTPLKDFEENGFVVKFLKADSFALYLHSRLSRYECGIQINGKPKSVILKELDTKIVDLETRFDENFKPPKIDQKDYSNIENFEYEEFFSYNIDFLIDLLFWPTVEGILDIEEILDYYFIDGNIKLPQGFVDIQNNLYFPDYLHIINVLNLVTPFESIKKMKLITEHQIDIDFRQFHEKLYCSINNAENFTNEAGIEVNYNQITDLVKAPEYYLNIIFELPLKKNLNVTGKLHLEENVFNGNLITTTGKTCFLLTAAIESDQNFLEASLDYSLEENMALQYKGTTYFKQDLSKEDKTFDIKIEIINQTDMIKFQIESMWQCENDNEKITSNGKFIATLLPLKLFEYTFVLRNGENQEINFDIVFSNQNRNNVTFGMRAIKKNEIINAELWTPMQNFKNISLHGTVTASSPNLYQIEGVFYRDMVTYEINGLVHMNGRLPIKTRLQTLSLHNNQEGLVELNILNEKEKTNELGFQFNAIENGKRCKISGNYSYHNETGLNLSVYIESTETSIERIYIKTNIQYPENDCVAAKLFLETPWHDMGLGKVNLWADIKTRLDYGKLNGGYQFDSHRGFGNYEWTWKPTEDMRLLIQSSIEQPSANTSHLHSEIKYINPNKTFNDLRVGAKINFNAIWFFEINGSLNYESINNIGFGLLTHWPSADENMYDFSGQYEGNIFNQDGKALDVSIEGKYFAKHTDRSCITRLSYRNLTDLHSLVSVECTIAGNTNIVRADFQMLRKEKTLREFLATLITPRFENEATVYVMGSYNRIKDSYHYFNLSVNYPYTRTVADMDITIKSIENLNGKLNFTTPFQKAPWLNTLFNISTNEGYCQRFCRVDWPTDFTSIKLRHLRSQHDLSNVFEGDVSLVVPLNTRHLADIKYKLIQKQKSENGILKVFYNEKIFINGTYKRSEQNLTVFKEITEIFLENNIKPMGIYFENSTGWCKENCYLNIKHLEVFDFGNPKKYNITWELHEVISGNEKETKVLVIHPNRTIILTTTSEISSKYKINRRSKLELSKTAWIGYNLVISNKNDNRWREVLAELSYPKRNLVVNGSYLTTINSLNSNASFAWFGADNTRSGNKVVHTQFMWKNEPLRPDDRDNQTITFNIGHYLLEKDLTMTVHFYRGIKELLKLKLLVIYSTDLEHLIEMSTSLANLNFGAGCTKYIIQFRAYHNASELDVKFNASTTQRPYFFEIKSNSLYKREYFPEKIGQLLVLFDLKNKEIEYWRKSPYTTVRVWFQPYLNYPTYGLNATLLNTPDDNTSGFIYVNILDKYTKMYFNLTEDGSQNLHMFGNIPNSRHVYISIWRNYEDISIVDVTSYIKLNHSRQVSGCLHWRPQIKKELKNKIYIIKEAVINSVTESIDFWTKGLYIESLSAASVVWETTKEYNKDFIEEFSTLSVLGEDLEDLRIYLNKSYEANDFYIRSLVNFSLIVLDEISFREHMDSFPAIFSEIRQILGESGKALRKSITQLIDKLKNIYDNYIQAINTFFHGQPLKYLTDFMEKGFERYEKFVKEVHISFINHVEAIWSKLSNIISTYVRGFLTRLEPHIFKAISYLEKIAWDFSKEIFNYINERTNELAESTYFNQVSSFTQDLENLYKDIKAHGAIVNIKKYATIAWKLLKEKYHKLIPFGSELNEVILEICDEMKELEKVKQVQVVINKFRKISSEVELFAEEIKLKAHLHHLYILLRNKLRTYSSNALELANMYREAKTKLVFDPENGVLDFEQKLPISWHAFNETPKFKEIPEYKFISQMRNMLTTNMSILGHIYDLRSYMEAKTWLQPYYSRAYLIDSMFYITHDKRFVDLKKNVHQFTNCTYILSHDFWNNTFTLTIDLTTISQNSYENPLAKINLITRGHSFEIDPKTDTMTFDGISNPMLPIIVEDLIVYRDSDILKIKCEAGFKVECNMKFSLCWLELSGRYFGQTAGLLGTMNNEPFDDFITPSNIIEKSDDFFSEAWIINCCNNTMEQTNGSITEFAEICNQLFSPLNHCSIVMDVEPFLNICMELGYMNRKNPKNPYLKGPCTAALAYIEICQYAKIPMRVPQQCVMCEINNGVYVPESTFMEYNINNESHSSDIVFLVEANECNTFSLENSIVSALEEQLYSQKFINSRYAVIAYGSQLPPFDYPRTISKDNVVFINSTNILRQYLKHSTAFSKSYDGSTSKSDMMHAISIASRLNFRTGVSKTFIIISCSRCDIKQMRFDYSSILQYMSDEGVSLHIITNAEFNVEKPRKIRNFYGFDKQFVYSNRSPEGSSELRNTLHVSNNSFGICAQLALDSEGSVFSVKQKGPIKRLATIFAKRVVQSAISKGNQTCECTGHNSGSAYMICTMKKSSNKKPTNEQNDYDFSDWDWQFEDYTVN</sequence>
<dbReference type="InterPro" id="IPR009454">
    <property type="entry name" value="Lipid_transpt_open_b-sht"/>
</dbReference>
<dbReference type="SMART" id="SM00638">
    <property type="entry name" value="LPD_N"/>
    <property type="match status" value="1"/>
</dbReference>
<dbReference type="PANTHER" id="PTHR23345:SF15">
    <property type="entry name" value="VITELLOGENIN 1-RELATED"/>
    <property type="match status" value="1"/>
</dbReference>
<dbReference type="Pfam" id="PF09172">
    <property type="entry name" value="Vit_open_b-sht"/>
    <property type="match status" value="1"/>
</dbReference>
<dbReference type="InterPro" id="IPR015255">
    <property type="entry name" value="Vitellinogen_open_b-sht"/>
</dbReference>
<dbReference type="Pfam" id="PF00094">
    <property type="entry name" value="VWD"/>
    <property type="match status" value="1"/>
</dbReference>
<gene>
    <name evidence="13" type="primary">APLP</name>
</gene>
<evidence type="ECO:0000256" key="7">
    <source>
        <dbReference type="ARBA" id="ARBA00023157"/>
    </source>
</evidence>
<dbReference type="SUPFAM" id="SSF56968">
    <property type="entry name" value="Lipovitellin-phosvitin complex, beta-sheet shell regions"/>
    <property type="match status" value="2"/>
</dbReference>
<dbReference type="PANTHER" id="PTHR23345">
    <property type="entry name" value="VITELLOGENIN-RELATED"/>
    <property type="match status" value="1"/>
</dbReference>
<comment type="caution">
    <text evidence="9">Lacks conserved residue(s) required for the propagation of feature annotation.</text>
</comment>
<evidence type="ECO:0000256" key="10">
    <source>
        <dbReference type="SAM" id="SignalP"/>
    </source>
</evidence>
<organism evidence="13">
    <name type="scientific">Bactrocera dorsalis</name>
    <name type="common">Oriental fruit fly</name>
    <name type="synonym">Dacus dorsalis</name>
    <dbReference type="NCBI Taxonomy" id="27457"/>
    <lineage>
        <taxon>Eukaryota</taxon>
        <taxon>Metazoa</taxon>
        <taxon>Ecdysozoa</taxon>
        <taxon>Arthropoda</taxon>
        <taxon>Hexapoda</taxon>
        <taxon>Insecta</taxon>
        <taxon>Pterygota</taxon>
        <taxon>Neoptera</taxon>
        <taxon>Endopterygota</taxon>
        <taxon>Diptera</taxon>
        <taxon>Brachycera</taxon>
        <taxon>Muscomorpha</taxon>
        <taxon>Tephritoidea</taxon>
        <taxon>Tephritidae</taxon>
        <taxon>Bactrocera</taxon>
        <taxon>Bactrocera</taxon>
    </lineage>
</organism>
<dbReference type="Pfam" id="PF06448">
    <property type="entry name" value="DUF1081"/>
    <property type="match status" value="1"/>
</dbReference>
<dbReference type="InterPro" id="IPR015819">
    <property type="entry name" value="Lipid_transp_b-sht_shell"/>
</dbReference>
<keyword evidence="2" id="KW-0813">Transport</keyword>
<dbReference type="GO" id="GO:0045735">
    <property type="term" value="F:nutrient reservoir activity"/>
    <property type="evidence" value="ECO:0007669"/>
    <property type="project" value="UniProtKB-KW"/>
</dbReference>
<evidence type="ECO:0000259" key="12">
    <source>
        <dbReference type="PROSITE" id="PS51233"/>
    </source>
</evidence>
<evidence type="ECO:0000256" key="4">
    <source>
        <dbReference type="ARBA" id="ARBA00022729"/>
    </source>
</evidence>
<dbReference type="InterPro" id="IPR015817">
    <property type="entry name" value="Vitellinogen_open_b-sht_sub1"/>
</dbReference>
<dbReference type="GO" id="GO:0005576">
    <property type="term" value="C:extracellular region"/>
    <property type="evidence" value="ECO:0007669"/>
    <property type="project" value="UniProtKB-SubCell"/>
</dbReference>
<keyword evidence="7" id="KW-1015">Disulfide bond</keyword>
<dbReference type="SUPFAM" id="SSF48431">
    <property type="entry name" value="Lipovitellin-phosvitin complex, superhelical domain"/>
    <property type="match status" value="1"/>
</dbReference>
<feature type="domain" description="VWFD" evidence="12">
    <location>
        <begin position="3762"/>
        <end position="3942"/>
    </location>
</feature>
<dbReference type="Pfam" id="PF01347">
    <property type="entry name" value="Vitellogenin_N"/>
    <property type="match status" value="1"/>
</dbReference>
<proteinExistence type="predicted"/>
<evidence type="ECO:0000313" key="13">
    <source>
        <dbReference type="EMBL" id="JAC48508.1"/>
    </source>
</evidence>
<dbReference type="EMBL" id="GAKP01010442">
    <property type="protein sequence ID" value="JAC48510.1"/>
    <property type="molecule type" value="Transcribed_RNA"/>
</dbReference>
<keyword evidence="4 10" id="KW-0732">Signal</keyword>
<keyword evidence="5" id="KW-0758">Storage protein</keyword>
<feature type="domain" description="Vitellogenin" evidence="11">
    <location>
        <begin position="56"/>
        <end position="720"/>
    </location>
</feature>
<dbReference type="InterPro" id="IPR015816">
    <property type="entry name" value="Vitellinogen_b-sht_N"/>
</dbReference>
<dbReference type="GO" id="GO:0005319">
    <property type="term" value="F:lipid transporter activity"/>
    <property type="evidence" value="ECO:0007669"/>
    <property type="project" value="InterPro"/>
</dbReference>
<accession>A0A034W413</accession>
<evidence type="ECO:0000256" key="3">
    <source>
        <dbReference type="ARBA" id="ARBA00022525"/>
    </source>
</evidence>
<evidence type="ECO:0000256" key="2">
    <source>
        <dbReference type="ARBA" id="ARBA00022448"/>
    </source>
</evidence>
<dbReference type="Gene3D" id="1.25.10.20">
    <property type="entry name" value="Vitellinogen, superhelical"/>
    <property type="match status" value="1"/>
</dbReference>
<dbReference type="OrthoDB" id="6484170at2759"/>
<dbReference type="PROSITE" id="PS51233">
    <property type="entry name" value="VWFD"/>
    <property type="match status" value="1"/>
</dbReference>
<dbReference type="SMART" id="SM01169">
    <property type="entry name" value="DUF1943"/>
    <property type="match status" value="1"/>
</dbReference>
<dbReference type="Gene3D" id="2.20.50.20">
    <property type="entry name" value="Lipovitellin. Chain A, domain 3"/>
    <property type="match status" value="1"/>
</dbReference>
<name>A0A034W413_BACDO</name>
<comment type="subcellular location">
    <subcellularLocation>
        <location evidence="1">Secreted</location>
    </subcellularLocation>
</comment>
<evidence type="ECO:0000256" key="8">
    <source>
        <dbReference type="ARBA" id="ARBA00023180"/>
    </source>
</evidence>
<keyword evidence="6" id="KW-0445">Lipid transport</keyword>
<dbReference type="Gene3D" id="2.30.230.10">
    <property type="entry name" value="Lipovitellin, beta-sheet shell regions, chain A"/>
    <property type="match status" value="1"/>
</dbReference>
<dbReference type="EMBL" id="GAKP01010444">
    <property type="protein sequence ID" value="JAC48508.1"/>
    <property type="molecule type" value="Transcribed_RNA"/>
</dbReference>
<dbReference type="PROSITE" id="PS51211">
    <property type="entry name" value="VITELLOGENIN"/>
    <property type="match status" value="1"/>
</dbReference>
<reference evidence="13" key="1">
    <citation type="journal article" date="2014" name="BMC Genomics">
        <title>Characterizing the developmental transcriptome of the oriental fruit fly, Bactrocera dorsalis (Diptera: Tephritidae) through comparative genomic analysis with Drosophila melanogaster utilizing modENCODE datasets.</title>
        <authorList>
            <person name="Geib S.M."/>
            <person name="Calla B."/>
            <person name="Hall B."/>
            <person name="Hou S."/>
            <person name="Manoukis N.C."/>
        </authorList>
    </citation>
    <scope>NUCLEOTIDE SEQUENCE</scope>
    <source>
        <strain evidence="13">Punador</strain>
    </source>
</reference>
<feature type="chain" id="PRO_5007369189" evidence="10">
    <location>
        <begin position="34"/>
        <end position="4337"/>
    </location>
</feature>
<evidence type="ECO:0000256" key="6">
    <source>
        <dbReference type="ARBA" id="ARBA00023055"/>
    </source>
</evidence>
<evidence type="ECO:0000256" key="9">
    <source>
        <dbReference type="PROSITE-ProRule" id="PRU00557"/>
    </source>
</evidence>
<dbReference type="InterPro" id="IPR050733">
    <property type="entry name" value="Vitellogenin/Apolipophorin"/>
</dbReference>
<protein>
    <submittedName>
        <fullName evidence="13">Apolipophorins</fullName>
    </submittedName>
</protein>
<dbReference type="InterPro" id="IPR001846">
    <property type="entry name" value="VWF_type-D"/>
</dbReference>
<feature type="signal peptide" evidence="10">
    <location>
        <begin position="1"/>
        <end position="33"/>
    </location>
</feature>
<evidence type="ECO:0000256" key="1">
    <source>
        <dbReference type="ARBA" id="ARBA00004613"/>
    </source>
</evidence>
<dbReference type="InterPro" id="IPR001747">
    <property type="entry name" value="Vitellogenin_N"/>
</dbReference>
<dbReference type="Gene3D" id="2.20.80.10">
    <property type="entry name" value="Lipovitellin-phosvitin complex, chain A, domain 4"/>
    <property type="match status" value="1"/>
</dbReference>
<evidence type="ECO:0000259" key="11">
    <source>
        <dbReference type="PROSITE" id="PS51211"/>
    </source>
</evidence>
<keyword evidence="3" id="KW-0964">Secreted</keyword>
<dbReference type="InterPro" id="IPR011030">
    <property type="entry name" value="Lipovitellin_superhlx_dom"/>
</dbReference>